<feature type="domain" description="Tyrosine-protein kinase G-rich" evidence="20">
    <location>
        <begin position="393"/>
        <end position="464"/>
    </location>
</feature>
<evidence type="ECO:0000313" key="22">
    <source>
        <dbReference type="Proteomes" id="UP000824321"/>
    </source>
</evidence>
<evidence type="ECO:0000256" key="14">
    <source>
        <dbReference type="ARBA" id="ARBA00023137"/>
    </source>
</evidence>
<dbReference type="EMBL" id="CP081294">
    <property type="protein sequence ID" value="QZD94866.1"/>
    <property type="molecule type" value="Genomic_DNA"/>
</dbReference>
<dbReference type="EC" id="2.7.10.2" evidence="4"/>
<feature type="coiled-coil region" evidence="16">
    <location>
        <begin position="207"/>
        <end position="234"/>
    </location>
</feature>
<dbReference type="Pfam" id="PF13807">
    <property type="entry name" value="GNVR"/>
    <property type="match status" value="1"/>
</dbReference>
<dbReference type="PANTHER" id="PTHR32309">
    <property type="entry name" value="TYROSINE-PROTEIN KINASE"/>
    <property type="match status" value="1"/>
</dbReference>
<evidence type="ECO:0000256" key="3">
    <source>
        <dbReference type="ARBA" id="ARBA00008883"/>
    </source>
</evidence>
<keyword evidence="16" id="KW-0175">Coiled coil</keyword>
<keyword evidence="12 17" id="KW-1133">Transmembrane helix</keyword>
<proteinExistence type="inferred from homology"/>
<reference evidence="21 22" key="1">
    <citation type="submission" date="2021-08" db="EMBL/GenBank/DDBJ databases">
        <title>Comparative Genomics Analysis of the Genus Qipengyuania Reveals Extensive Genetic Diversity and Metabolic Versatility, Including the Description of Fifteen Novel Species.</title>
        <authorList>
            <person name="Liu Y."/>
        </authorList>
    </citation>
    <scope>NUCLEOTIDE SEQUENCE [LARGE SCALE GENOMIC DNA]</scope>
    <source>
        <strain evidence="21 22">1NDH1</strain>
    </source>
</reference>
<feature type="coiled-coil region" evidence="16">
    <location>
        <begin position="352"/>
        <end position="379"/>
    </location>
</feature>
<keyword evidence="6" id="KW-0997">Cell inner membrane</keyword>
<dbReference type="Pfam" id="PF13614">
    <property type="entry name" value="AAA_31"/>
    <property type="match status" value="1"/>
</dbReference>
<comment type="similarity">
    <text evidence="3">Belongs to the etk/wzc family.</text>
</comment>
<feature type="domain" description="AAA" evidence="19">
    <location>
        <begin position="531"/>
        <end position="672"/>
    </location>
</feature>
<feature type="domain" description="Polysaccharide chain length determinant N-terminal" evidence="18">
    <location>
        <begin position="28"/>
        <end position="119"/>
    </location>
</feature>
<dbReference type="Proteomes" id="UP000824321">
    <property type="component" value="Chromosome"/>
</dbReference>
<dbReference type="InterPro" id="IPR003856">
    <property type="entry name" value="LPS_length_determ_N"/>
</dbReference>
<evidence type="ECO:0000256" key="11">
    <source>
        <dbReference type="ARBA" id="ARBA00022840"/>
    </source>
</evidence>
<dbReference type="NCBIfam" id="TIGR01007">
    <property type="entry name" value="eps_fam"/>
    <property type="match status" value="1"/>
</dbReference>
<comment type="similarity">
    <text evidence="2">Belongs to the CpsD/CapB family.</text>
</comment>
<evidence type="ECO:0000259" key="18">
    <source>
        <dbReference type="Pfam" id="PF02706"/>
    </source>
</evidence>
<dbReference type="Pfam" id="PF02706">
    <property type="entry name" value="Wzz"/>
    <property type="match status" value="1"/>
</dbReference>
<evidence type="ECO:0000256" key="16">
    <source>
        <dbReference type="SAM" id="Coils"/>
    </source>
</evidence>
<dbReference type="PANTHER" id="PTHR32309:SF13">
    <property type="entry name" value="FERRIC ENTEROBACTIN TRANSPORT PROTEIN FEPE"/>
    <property type="match status" value="1"/>
</dbReference>
<evidence type="ECO:0000256" key="1">
    <source>
        <dbReference type="ARBA" id="ARBA00004429"/>
    </source>
</evidence>
<dbReference type="RefSeq" id="WP_221430609.1">
    <property type="nucleotide sequence ID" value="NZ_CP081294.1"/>
</dbReference>
<dbReference type="CDD" id="cd05387">
    <property type="entry name" value="BY-kinase"/>
    <property type="match status" value="1"/>
</dbReference>
<keyword evidence="7 21" id="KW-0808">Transferase</keyword>
<dbReference type="SUPFAM" id="SSF52540">
    <property type="entry name" value="P-loop containing nucleoside triphosphate hydrolases"/>
    <property type="match status" value="1"/>
</dbReference>
<keyword evidence="14" id="KW-0829">Tyrosine-protein kinase</keyword>
<keyword evidence="5" id="KW-1003">Cell membrane</keyword>
<evidence type="ECO:0000256" key="15">
    <source>
        <dbReference type="ARBA" id="ARBA00051245"/>
    </source>
</evidence>
<sequence length="731" mass="79243">MDQLTHTAPGYPLAYPGAGENAISASIRSVLSAVRRYFWMALAIVAATVGLALVATMLDTPRYSASSTVQINDQSDEVLGADFETQIAPPSDWDTERFLNTQLDVLRSRALAERVVDALDLANDPRFFASMEIAPTSLTGSEAETRKWAIALLQGNLDIDLRRSTRIALITFTSTDPELSARIADAFAEEFIQQNLQRRFDSSSYARNFVAEQLDEARRNLEESEAALNDYARETGLIRTRDAVGPSGPDLAAGSVTSSSLLQYNQAAIRARENRIAAQSRWDAVRETALLSSQPVLSHPTVQSLMTRRAQLESDLQAARERYLPNHPAIARLEGDIAGVNVQLERTANDVRQSIRAEYRAAQAAEQRLENQVDRARGATLAEQDQSVRYNVLAREADTARSIYDGLLQRYRELNASAGIASSNITIIDRAEVPSAQSSPSLTRNLALGILLGLALAGIAIFLRDQLDDVVHTPEDVEDKLGLSLLGVVPRAEGGTPVEVLADPKSSLTEAYNSMRGALLYSTPRGLPKVLVVTSAQSSEGKSTTSYALANGFARIGVAPLLIDADLRRPAIHKMFGASNERGLTDLLVSQDAAGSATLRIDNGETQFDLIPAGPIPPSPSELLASPRMAQLLETYSEQYDVVIVDSSPVLGLADAPMLSAIADGTIFVIEADRGRSGALKAALRRLRAMEPNILGAVLAKFDPSRADNRYSAYYGYDYYAYAEDGGRKKA</sequence>
<evidence type="ECO:0000256" key="17">
    <source>
        <dbReference type="SAM" id="Phobius"/>
    </source>
</evidence>
<keyword evidence="9" id="KW-0547">Nucleotide-binding</keyword>
<gene>
    <name evidence="21" type="ORF">K3136_12385</name>
</gene>
<protein>
    <recommendedName>
        <fullName evidence="4">non-specific protein-tyrosine kinase</fullName>
        <ecNumber evidence="4">2.7.10.2</ecNumber>
    </recommendedName>
</protein>
<dbReference type="InterPro" id="IPR050445">
    <property type="entry name" value="Bact_polysacc_biosynth/exp"/>
</dbReference>
<comment type="subcellular location">
    <subcellularLocation>
        <location evidence="1">Cell inner membrane</location>
        <topology evidence="1">Multi-pass membrane protein</topology>
    </subcellularLocation>
</comment>
<keyword evidence="22" id="KW-1185">Reference proteome</keyword>
<evidence type="ECO:0000259" key="19">
    <source>
        <dbReference type="Pfam" id="PF13614"/>
    </source>
</evidence>
<dbReference type="InterPro" id="IPR027417">
    <property type="entry name" value="P-loop_NTPase"/>
</dbReference>
<organism evidence="21 22">
    <name type="scientific">Qipengyuania gelatinilytica</name>
    <dbReference type="NCBI Taxonomy" id="2867231"/>
    <lineage>
        <taxon>Bacteria</taxon>
        <taxon>Pseudomonadati</taxon>
        <taxon>Pseudomonadota</taxon>
        <taxon>Alphaproteobacteria</taxon>
        <taxon>Sphingomonadales</taxon>
        <taxon>Erythrobacteraceae</taxon>
        <taxon>Qipengyuania</taxon>
    </lineage>
</organism>
<keyword evidence="13 17" id="KW-0472">Membrane</keyword>
<keyword evidence="8 17" id="KW-0812">Transmembrane</keyword>
<evidence type="ECO:0000256" key="8">
    <source>
        <dbReference type="ARBA" id="ARBA00022692"/>
    </source>
</evidence>
<evidence type="ECO:0000256" key="2">
    <source>
        <dbReference type="ARBA" id="ARBA00007316"/>
    </source>
</evidence>
<keyword evidence="10" id="KW-0418">Kinase</keyword>
<dbReference type="InterPro" id="IPR025669">
    <property type="entry name" value="AAA_dom"/>
</dbReference>
<evidence type="ECO:0000256" key="13">
    <source>
        <dbReference type="ARBA" id="ARBA00023136"/>
    </source>
</evidence>
<evidence type="ECO:0000256" key="10">
    <source>
        <dbReference type="ARBA" id="ARBA00022777"/>
    </source>
</evidence>
<evidence type="ECO:0000313" key="21">
    <source>
        <dbReference type="EMBL" id="QZD94866.1"/>
    </source>
</evidence>
<evidence type="ECO:0000256" key="5">
    <source>
        <dbReference type="ARBA" id="ARBA00022475"/>
    </source>
</evidence>
<evidence type="ECO:0000256" key="4">
    <source>
        <dbReference type="ARBA" id="ARBA00011903"/>
    </source>
</evidence>
<evidence type="ECO:0000256" key="7">
    <source>
        <dbReference type="ARBA" id="ARBA00022679"/>
    </source>
</evidence>
<dbReference type="InterPro" id="IPR005702">
    <property type="entry name" value="Wzc-like_C"/>
</dbReference>
<evidence type="ECO:0000256" key="9">
    <source>
        <dbReference type="ARBA" id="ARBA00022741"/>
    </source>
</evidence>
<keyword evidence="11" id="KW-0067">ATP-binding</keyword>
<name>A0ABX9A0R9_9SPHN</name>
<dbReference type="GO" id="GO:0004715">
    <property type="term" value="F:non-membrane spanning protein tyrosine kinase activity"/>
    <property type="evidence" value="ECO:0007669"/>
    <property type="project" value="UniProtKB-EC"/>
</dbReference>
<evidence type="ECO:0000256" key="6">
    <source>
        <dbReference type="ARBA" id="ARBA00022519"/>
    </source>
</evidence>
<comment type="catalytic activity">
    <reaction evidence="15">
        <text>L-tyrosyl-[protein] + ATP = O-phospho-L-tyrosyl-[protein] + ADP + H(+)</text>
        <dbReference type="Rhea" id="RHEA:10596"/>
        <dbReference type="Rhea" id="RHEA-COMP:10136"/>
        <dbReference type="Rhea" id="RHEA-COMP:20101"/>
        <dbReference type="ChEBI" id="CHEBI:15378"/>
        <dbReference type="ChEBI" id="CHEBI:30616"/>
        <dbReference type="ChEBI" id="CHEBI:46858"/>
        <dbReference type="ChEBI" id="CHEBI:61978"/>
        <dbReference type="ChEBI" id="CHEBI:456216"/>
        <dbReference type="EC" id="2.7.10.2"/>
    </reaction>
</comment>
<feature type="transmembrane region" description="Helical" evidence="17">
    <location>
        <begin position="37"/>
        <end position="58"/>
    </location>
</feature>
<dbReference type="Gene3D" id="3.40.50.300">
    <property type="entry name" value="P-loop containing nucleotide triphosphate hydrolases"/>
    <property type="match status" value="1"/>
</dbReference>
<accession>A0ABX9A0R9</accession>
<evidence type="ECO:0000259" key="20">
    <source>
        <dbReference type="Pfam" id="PF13807"/>
    </source>
</evidence>
<evidence type="ECO:0000256" key="12">
    <source>
        <dbReference type="ARBA" id="ARBA00022989"/>
    </source>
</evidence>
<dbReference type="InterPro" id="IPR032807">
    <property type="entry name" value="GNVR"/>
</dbReference>